<dbReference type="KEGG" id="clt:CM240_2834"/>
<dbReference type="STRING" id="1216932.CM240_2834"/>
<dbReference type="eggNOG" id="COG3677">
    <property type="taxonomic scope" value="Bacteria"/>
</dbReference>
<protein>
    <recommendedName>
        <fullName evidence="3">Transposase</fullName>
    </recommendedName>
</protein>
<reference evidence="1 2" key="1">
    <citation type="submission" date="2013-11" db="EMBL/GenBank/DDBJ databases">
        <title>Complete genome sequence of Clostridum sp. M2/40.</title>
        <authorList>
            <person name="Wibberg D."/>
            <person name="Puehler A."/>
            <person name="Schlueter A."/>
        </authorList>
    </citation>
    <scope>NUCLEOTIDE SEQUENCE [LARGE SCALE GENOMIC DNA]</scope>
    <source>
        <strain evidence="2">M2/40</strain>
    </source>
</reference>
<dbReference type="HOGENOM" id="CLU_929701_0_0_9"/>
<dbReference type="PATRIC" id="fig|1216932.3.peg.2794"/>
<evidence type="ECO:0008006" key="3">
    <source>
        <dbReference type="Google" id="ProtNLM"/>
    </source>
</evidence>
<organism evidence="1 2">
    <name type="scientific">Clostridium bornimense</name>
    <dbReference type="NCBI Taxonomy" id="1216932"/>
    <lineage>
        <taxon>Bacteria</taxon>
        <taxon>Bacillati</taxon>
        <taxon>Bacillota</taxon>
        <taxon>Clostridia</taxon>
        <taxon>Eubacteriales</taxon>
        <taxon>Clostridiaceae</taxon>
        <taxon>Clostridium</taxon>
    </lineage>
</organism>
<dbReference type="Proteomes" id="UP000019426">
    <property type="component" value="Chromosome M2/40_rep2"/>
</dbReference>
<proteinExistence type="predicted"/>
<dbReference type="AlphaFoldDB" id="W6RZ91"/>
<accession>W6RZ91</accession>
<dbReference type="EMBL" id="HG917869">
    <property type="protein sequence ID" value="CDM69951.1"/>
    <property type="molecule type" value="Genomic_DNA"/>
</dbReference>
<keyword evidence="2" id="KW-1185">Reference proteome</keyword>
<sequence>MECPILLTDKSKYYSVLTYISDMMKDTKIITSKSCPHCHGMNVIKYGKVKSNNAQIFYCKECKKRFVETIGTPFYRSKKNDELWRKYFENMWIGYNIRECSEMIGIAQTTAFFWRHKILGYFLKFFKRKKLDYEAEVLVKTYVQNSKKEKESAIENVNNKIFTLKLGEKFYFFFTKDKNGNIEFLPFDKYPLVRKTLKENLAIVFSNIKKVAIYGNNIITTYAKKSVEKVIRVPQDSELFFYAREMKEWISGFWGISFRYITNYLNWFRIYYINDGEYTNTRQYFYKTFRELINEKNYAM</sequence>
<dbReference type="OrthoDB" id="15023at2"/>
<name>W6RZ91_9CLOT</name>
<evidence type="ECO:0000313" key="2">
    <source>
        <dbReference type="Proteomes" id="UP000019426"/>
    </source>
</evidence>
<dbReference type="RefSeq" id="WP_051483873.1">
    <property type="nucleotide sequence ID" value="NZ_HG917869.1"/>
</dbReference>
<evidence type="ECO:0000313" key="1">
    <source>
        <dbReference type="EMBL" id="CDM69951.1"/>
    </source>
</evidence>
<gene>
    <name evidence="1" type="ORF">CM240_2834</name>
</gene>